<evidence type="ECO:0000313" key="1">
    <source>
        <dbReference type="EMBL" id="MBB5062742.1"/>
    </source>
</evidence>
<sequence length="66" mass="7375">MADLVLVYGMRLLPADEIESVQAAPIALKNGNEAQVTMHILEGSRESIEAQLRHSLDAFFDFYPEL</sequence>
<dbReference type="RefSeq" id="WP_014267079.1">
    <property type="nucleotide sequence ID" value="NZ_JACHIO010000004.1"/>
</dbReference>
<dbReference type="Proteomes" id="UP000584867">
    <property type="component" value="Unassembled WGS sequence"/>
</dbReference>
<dbReference type="EMBL" id="JACHIO010000004">
    <property type="protein sequence ID" value="MBB5062742.1"/>
    <property type="molecule type" value="Genomic_DNA"/>
</dbReference>
<comment type="caution">
    <text evidence="1">The sequence shown here is derived from an EMBL/GenBank/DDBJ whole genome shotgun (WGS) entry which is preliminary data.</text>
</comment>
<accession>A0A7W7ZN96</accession>
<proteinExistence type="predicted"/>
<dbReference type="AlphaFoldDB" id="A0A7W7ZN96"/>
<organism evidence="1 2">
    <name type="scientific">Granulicella mallensis</name>
    <dbReference type="NCBI Taxonomy" id="940614"/>
    <lineage>
        <taxon>Bacteria</taxon>
        <taxon>Pseudomonadati</taxon>
        <taxon>Acidobacteriota</taxon>
        <taxon>Terriglobia</taxon>
        <taxon>Terriglobales</taxon>
        <taxon>Acidobacteriaceae</taxon>
        <taxon>Granulicella</taxon>
    </lineage>
</organism>
<reference evidence="1 2" key="1">
    <citation type="submission" date="2020-08" db="EMBL/GenBank/DDBJ databases">
        <title>Genomic Encyclopedia of Type Strains, Phase IV (KMG-V): Genome sequencing to study the core and pangenomes of soil and plant-associated prokaryotes.</title>
        <authorList>
            <person name="Whitman W."/>
        </authorList>
    </citation>
    <scope>NUCLEOTIDE SEQUENCE [LARGE SCALE GENOMIC DNA]</scope>
    <source>
        <strain evidence="1 2">X5P3</strain>
    </source>
</reference>
<name>A0A7W7ZN96_9BACT</name>
<protein>
    <recommendedName>
        <fullName evidence="3">Allantoinase</fullName>
    </recommendedName>
</protein>
<evidence type="ECO:0000313" key="2">
    <source>
        <dbReference type="Proteomes" id="UP000584867"/>
    </source>
</evidence>
<dbReference type="OMA" id="MHILEGS"/>
<evidence type="ECO:0008006" key="3">
    <source>
        <dbReference type="Google" id="ProtNLM"/>
    </source>
</evidence>
<gene>
    <name evidence="1" type="ORF">HDF15_001079</name>
</gene>